<dbReference type="Gene3D" id="3.30.160.60">
    <property type="entry name" value="Classic Zinc Finger"/>
    <property type="match status" value="1"/>
</dbReference>
<evidence type="ECO:0000256" key="6">
    <source>
        <dbReference type="ARBA" id="ARBA00023163"/>
    </source>
</evidence>
<evidence type="ECO:0000259" key="10">
    <source>
        <dbReference type="PROSITE" id="PS50157"/>
    </source>
</evidence>
<dbReference type="PANTHER" id="PTHR46179:SF13">
    <property type="entry name" value="C2H2-TYPE DOMAIN-CONTAINING PROTEIN"/>
    <property type="match status" value="1"/>
</dbReference>
<keyword evidence="12" id="KW-1185">Reference proteome</keyword>
<gene>
    <name evidence="11" type="ORF">PG993_009266</name>
</gene>
<dbReference type="InterPro" id="IPR013087">
    <property type="entry name" value="Znf_C2H2_type"/>
</dbReference>
<evidence type="ECO:0000256" key="7">
    <source>
        <dbReference type="ARBA" id="ARBA00023242"/>
    </source>
</evidence>
<accession>A0ABR1SIW8</accession>
<organism evidence="11 12">
    <name type="scientific">Apiospora rasikravindrae</name>
    <dbReference type="NCBI Taxonomy" id="990691"/>
    <lineage>
        <taxon>Eukaryota</taxon>
        <taxon>Fungi</taxon>
        <taxon>Dikarya</taxon>
        <taxon>Ascomycota</taxon>
        <taxon>Pezizomycotina</taxon>
        <taxon>Sordariomycetes</taxon>
        <taxon>Xylariomycetidae</taxon>
        <taxon>Amphisphaeriales</taxon>
        <taxon>Apiosporaceae</taxon>
        <taxon>Apiospora</taxon>
    </lineage>
</organism>
<keyword evidence="4" id="KW-0862">Zinc</keyword>
<dbReference type="InterPro" id="IPR051061">
    <property type="entry name" value="Zinc_finger_trans_reg"/>
</dbReference>
<feature type="compositionally biased region" description="Low complexity" evidence="9">
    <location>
        <begin position="117"/>
        <end position="129"/>
    </location>
</feature>
<comment type="subcellular location">
    <subcellularLocation>
        <location evidence="1">Nucleus</location>
    </subcellularLocation>
</comment>
<evidence type="ECO:0000256" key="9">
    <source>
        <dbReference type="SAM" id="MobiDB-lite"/>
    </source>
</evidence>
<evidence type="ECO:0000256" key="2">
    <source>
        <dbReference type="ARBA" id="ARBA00022723"/>
    </source>
</evidence>
<evidence type="ECO:0000256" key="3">
    <source>
        <dbReference type="ARBA" id="ARBA00022771"/>
    </source>
</evidence>
<evidence type="ECO:0000256" key="5">
    <source>
        <dbReference type="ARBA" id="ARBA00023015"/>
    </source>
</evidence>
<reference evidence="11 12" key="1">
    <citation type="submission" date="2023-01" db="EMBL/GenBank/DDBJ databases">
        <title>Analysis of 21 Apiospora genomes using comparative genomics revels a genus with tremendous synthesis potential of carbohydrate active enzymes and secondary metabolites.</title>
        <authorList>
            <person name="Sorensen T."/>
        </authorList>
    </citation>
    <scope>NUCLEOTIDE SEQUENCE [LARGE SCALE GENOMIC DNA]</scope>
    <source>
        <strain evidence="11 12">CBS 33761</strain>
    </source>
</reference>
<name>A0ABR1SIW8_9PEZI</name>
<evidence type="ECO:0000313" key="11">
    <source>
        <dbReference type="EMBL" id="KAK8034271.1"/>
    </source>
</evidence>
<keyword evidence="2" id="KW-0479">Metal-binding</keyword>
<keyword evidence="7" id="KW-0539">Nucleus</keyword>
<keyword evidence="6" id="KW-0804">Transcription</keyword>
<dbReference type="Proteomes" id="UP001444661">
    <property type="component" value="Unassembled WGS sequence"/>
</dbReference>
<comment type="caution">
    <text evidence="11">The sequence shown here is derived from an EMBL/GenBank/DDBJ whole genome shotgun (WGS) entry which is preliminary data.</text>
</comment>
<dbReference type="PROSITE" id="PS50157">
    <property type="entry name" value="ZINC_FINGER_C2H2_2"/>
    <property type="match status" value="1"/>
</dbReference>
<keyword evidence="5" id="KW-0805">Transcription regulation</keyword>
<evidence type="ECO:0000256" key="4">
    <source>
        <dbReference type="ARBA" id="ARBA00022833"/>
    </source>
</evidence>
<evidence type="ECO:0000256" key="8">
    <source>
        <dbReference type="PROSITE-ProRule" id="PRU00042"/>
    </source>
</evidence>
<proteinExistence type="predicted"/>
<sequence>MASLHGNSNGQQPTLVRCPGAGCTWTSTTPSMLGRHVRGHDRSYACSAPGCTKAYNRKDALNEHEWAAHGLNSIWICYFGGCKRKGYGLANKSRLEHHLAGHGISCEQNCELEEQAKSAAADANMASGTAVGGADEEDPADE</sequence>
<feature type="region of interest" description="Disordered" evidence="9">
    <location>
        <begin position="117"/>
        <end position="142"/>
    </location>
</feature>
<evidence type="ECO:0000256" key="1">
    <source>
        <dbReference type="ARBA" id="ARBA00004123"/>
    </source>
</evidence>
<protein>
    <recommendedName>
        <fullName evidence="10">C2H2-type domain-containing protein</fullName>
    </recommendedName>
</protein>
<keyword evidence="3 8" id="KW-0863">Zinc-finger</keyword>
<feature type="domain" description="C2H2-type" evidence="10">
    <location>
        <begin position="44"/>
        <end position="69"/>
    </location>
</feature>
<evidence type="ECO:0000313" key="12">
    <source>
        <dbReference type="Proteomes" id="UP001444661"/>
    </source>
</evidence>
<dbReference type="EMBL" id="JAQQWK010000009">
    <property type="protein sequence ID" value="KAK8034271.1"/>
    <property type="molecule type" value="Genomic_DNA"/>
</dbReference>
<dbReference type="SMART" id="SM00355">
    <property type="entry name" value="ZnF_C2H2"/>
    <property type="match status" value="3"/>
</dbReference>
<dbReference type="PROSITE" id="PS00028">
    <property type="entry name" value="ZINC_FINGER_C2H2_1"/>
    <property type="match status" value="1"/>
</dbReference>
<dbReference type="PANTHER" id="PTHR46179">
    <property type="entry name" value="ZINC FINGER PROTEIN"/>
    <property type="match status" value="1"/>
</dbReference>